<feature type="transmembrane region" description="Helical" evidence="2">
    <location>
        <begin position="27"/>
        <end position="46"/>
    </location>
</feature>
<feature type="transmembrane region" description="Helical" evidence="2">
    <location>
        <begin position="58"/>
        <end position="77"/>
    </location>
</feature>
<keyword evidence="2" id="KW-0812">Transmembrane</keyword>
<accession>A0A235HA46</accession>
<dbReference type="AlphaFoldDB" id="A0A235HA46"/>
<dbReference type="EMBL" id="NOWT01000020">
    <property type="protein sequence ID" value="OYD82628.1"/>
    <property type="molecule type" value="Genomic_DNA"/>
</dbReference>
<dbReference type="Proteomes" id="UP000215367">
    <property type="component" value="Unassembled WGS sequence"/>
</dbReference>
<evidence type="ECO:0008006" key="5">
    <source>
        <dbReference type="Google" id="ProtNLM"/>
    </source>
</evidence>
<keyword evidence="2" id="KW-0472">Membrane</keyword>
<evidence type="ECO:0000256" key="1">
    <source>
        <dbReference type="SAM" id="MobiDB-lite"/>
    </source>
</evidence>
<proteinExistence type="predicted"/>
<name>A0A235HA46_AZOBR</name>
<feature type="compositionally biased region" description="Pro residues" evidence="1">
    <location>
        <begin position="1"/>
        <end position="20"/>
    </location>
</feature>
<sequence length="82" mass="8536">MTGGPAPQPATPPSAPPPPRRAGADRLIALFLFGVVAFNPPLLRVFGAGDTLFGLPLLYVYALGVWGGVIALSAVLLERRGR</sequence>
<gene>
    <name evidence="3" type="ORF">CHT98_19505</name>
</gene>
<feature type="region of interest" description="Disordered" evidence="1">
    <location>
        <begin position="1"/>
        <end position="21"/>
    </location>
</feature>
<protein>
    <recommendedName>
        <fullName evidence="5">DUF3311 domain-containing protein</fullName>
    </recommendedName>
</protein>
<keyword evidence="2" id="KW-1133">Transmembrane helix</keyword>
<evidence type="ECO:0000313" key="4">
    <source>
        <dbReference type="Proteomes" id="UP000215367"/>
    </source>
</evidence>
<reference evidence="3 4" key="1">
    <citation type="submission" date="2017-07" db="EMBL/GenBank/DDBJ databases">
        <title>Whole genome sequence of Azospirillum brasilense 2A1, a potential biofertilizer strain.</title>
        <authorList>
            <person name="Fontana C.A."/>
            <person name="Toffoli L.M."/>
            <person name="Salazar S.M."/>
            <person name="Puglisi E."/>
            <person name="Pedraza R."/>
            <person name="Bassi D."/>
            <person name="Cocconcelli P.S."/>
        </authorList>
    </citation>
    <scope>NUCLEOTIDE SEQUENCE [LARGE SCALE GENOMIC DNA]</scope>
    <source>
        <strain evidence="3 4">2A1</strain>
    </source>
</reference>
<dbReference type="RefSeq" id="WP_094305154.1">
    <property type="nucleotide sequence ID" value="NZ_NOWT01000020.1"/>
</dbReference>
<comment type="caution">
    <text evidence="3">The sequence shown here is derived from an EMBL/GenBank/DDBJ whole genome shotgun (WGS) entry which is preliminary data.</text>
</comment>
<organism evidence="3 4">
    <name type="scientific">Azospirillum brasilense</name>
    <dbReference type="NCBI Taxonomy" id="192"/>
    <lineage>
        <taxon>Bacteria</taxon>
        <taxon>Pseudomonadati</taxon>
        <taxon>Pseudomonadota</taxon>
        <taxon>Alphaproteobacteria</taxon>
        <taxon>Rhodospirillales</taxon>
        <taxon>Azospirillaceae</taxon>
        <taxon>Azospirillum</taxon>
    </lineage>
</organism>
<evidence type="ECO:0000313" key="3">
    <source>
        <dbReference type="EMBL" id="OYD82628.1"/>
    </source>
</evidence>
<evidence type="ECO:0000256" key="2">
    <source>
        <dbReference type="SAM" id="Phobius"/>
    </source>
</evidence>